<dbReference type="GO" id="GO:0045936">
    <property type="term" value="P:negative regulation of phosphate metabolic process"/>
    <property type="evidence" value="ECO:0007669"/>
    <property type="project" value="InterPro"/>
</dbReference>
<evidence type="ECO:0000256" key="5">
    <source>
        <dbReference type="ARBA" id="ARBA00022490"/>
    </source>
</evidence>
<evidence type="ECO:0000256" key="2">
    <source>
        <dbReference type="ARBA" id="ARBA00008107"/>
    </source>
</evidence>
<protein>
    <recommendedName>
        <fullName evidence="7">Phosphate-specific transport system accessory protein PhoU</fullName>
    </recommendedName>
</protein>
<comment type="similarity">
    <text evidence="2 7">Belongs to the PhoU family.</text>
</comment>
<comment type="function">
    <text evidence="7">Plays a role in the regulation of phosphate uptake.</text>
</comment>
<reference evidence="9" key="2">
    <citation type="submission" date="2020-09" db="EMBL/GenBank/DDBJ databases">
        <authorList>
            <person name="Sun Q."/>
            <person name="Zhou Y."/>
        </authorList>
    </citation>
    <scope>NUCLEOTIDE SEQUENCE</scope>
    <source>
        <strain evidence="9">CGMCC 1.12698</strain>
    </source>
</reference>
<proteinExistence type="inferred from homology"/>
<dbReference type="PANTHER" id="PTHR42930">
    <property type="entry name" value="PHOSPHATE-SPECIFIC TRANSPORT SYSTEM ACCESSORY PROTEIN PHOU"/>
    <property type="match status" value="1"/>
</dbReference>
<keyword evidence="5 7" id="KW-0963">Cytoplasm</keyword>
<name>A0A917ATH6_9BACI</name>
<dbReference type="Pfam" id="PF01895">
    <property type="entry name" value="PhoU"/>
    <property type="match status" value="2"/>
</dbReference>
<dbReference type="GO" id="GO:0030643">
    <property type="term" value="P:intracellular phosphate ion homeostasis"/>
    <property type="evidence" value="ECO:0007669"/>
    <property type="project" value="InterPro"/>
</dbReference>
<dbReference type="GO" id="GO:0005737">
    <property type="term" value="C:cytoplasm"/>
    <property type="evidence" value="ECO:0007669"/>
    <property type="project" value="UniProtKB-SubCell"/>
</dbReference>
<keyword evidence="10" id="KW-1185">Reference proteome</keyword>
<gene>
    <name evidence="9" type="ORF">GCM10007140_24920</name>
</gene>
<sequence length="219" mass="25083">MGIRGKFEGDLHVLHTMVMELGDMAIESINLAFEGLKHQDIDKALSVIENDEKADDLEEEINDFAIMLLTKQQPVAIDLRKITTVLKISSDLERIADYAVNIAKAAIRIGEKRVITSFDLLEEMHSRSIDMVRLALRAYDAEDLAEAKKVATMDDEVDALYGNMMRTLMQLVPNHQEEIGQIMQLTFITRYFERIADYATNISENTFYLVKGRRYTFNE</sequence>
<dbReference type="FunFam" id="1.20.58.220:FF:000004">
    <property type="entry name" value="Phosphate-specific transport system accessory protein PhoU"/>
    <property type="match status" value="1"/>
</dbReference>
<comment type="subcellular location">
    <subcellularLocation>
        <location evidence="1 7">Cytoplasm</location>
    </subcellularLocation>
</comment>
<comment type="subunit">
    <text evidence="3 7">Homodimer.</text>
</comment>
<dbReference type="NCBIfam" id="TIGR02135">
    <property type="entry name" value="phoU_full"/>
    <property type="match status" value="1"/>
</dbReference>
<evidence type="ECO:0000256" key="6">
    <source>
        <dbReference type="ARBA" id="ARBA00022592"/>
    </source>
</evidence>
<dbReference type="PANTHER" id="PTHR42930:SF3">
    <property type="entry name" value="PHOSPHATE-SPECIFIC TRANSPORT SYSTEM ACCESSORY PROTEIN PHOU"/>
    <property type="match status" value="1"/>
</dbReference>
<feature type="domain" description="PhoU" evidence="8">
    <location>
        <begin position="121"/>
        <end position="205"/>
    </location>
</feature>
<dbReference type="RefSeq" id="WP_188388821.1">
    <property type="nucleotide sequence ID" value="NZ_BMFK01000002.1"/>
</dbReference>
<evidence type="ECO:0000313" key="10">
    <source>
        <dbReference type="Proteomes" id="UP000605259"/>
    </source>
</evidence>
<dbReference type="SUPFAM" id="SSF109755">
    <property type="entry name" value="PhoU-like"/>
    <property type="match status" value="1"/>
</dbReference>
<evidence type="ECO:0000256" key="7">
    <source>
        <dbReference type="PIRNR" id="PIRNR003107"/>
    </source>
</evidence>
<dbReference type="AlphaFoldDB" id="A0A917ATH6"/>
<dbReference type="InterPro" id="IPR038078">
    <property type="entry name" value="PhoU-like_sf"/>
</dbReference>
<dbReference type="InterPro" id="IPR028366">
    <property type="entry name" value="PhoU"/>
</dbReference>
<evidence type="ECO:0000313" key="9">
    <source>
        <dbReference type="EMBL" id="GGE74045.1"/>
    </source>
</evidence>
<evidence type="ECO:0000256" key="3">
    <source>
        <dbReference type="ARBA" id="ARBA00011738"/>
    </source>
</evidence>
<evidence type="ECO:0000259" key="8">
    <source>
        <dbReference type="Pfam" id="PF01895"/>
    </source>
</evidence>
<dbReference type="GO" id="GO:0006817">
    <property type="term" value="P:phosphate ion transport"/>
    <property type="evidence" value="ECO:0007669"/>
    <property type="project" value="UniProtKB-KW"/>
</dbReference>
<dbReference type="PIRSF" id="PIRSF003107">
    <property type="entry name" value="PhoU"/>
    <property type="match status" value="1"/>
</dbReference>
<dbReference type="EMBL" id="BMFK01000002">
    <property type="protein sequence ID" value="GGE74045.1"/>
    <property type="molecule type" value="Genomic_DNA"/>
</dbReference>
<keyword evidence="6 7" id="KW-0592">Phosphate transport</keyword>
<reference evidence="9" key="1">
    <citation type="journal article" date="2014" name="Int. J. Syst. Evol. Microbiol.">
        <title>Complete genome sequence of Corynebacterium casei LMG S-19264T (=DSM 44701T), isolated from a smear-ripened cheese.</title>
        <authorList>
            <consortium name="US DOE Joint Genome Institute (JGI-PGF)"/>
            <person name="Walter F."/>
            <person name="Albersmeier A."/>
            <person name="Kalinowski J."/>
            <person name="Ruckert C."/>
        </authorList>
    </citation>
    <scope>NUCLEOTIDE SEQUENCE</scope>
    <source>
        <strain evidence="9">CGMCC 1.12698</strain>
    </source>
</reference>
<evidence type="ECO:0000256" key="1">
    <source>
        <dbReference type="ARBA" id="ARBA00004496"/>
    </source>
</evidence>
<comment type="caution">
    <text evidence="9">The sequence shown here is derived from an EMBL/GenBank/DDBJ whole genome shotgun (WGS) entry which is preliminary data.</text>
</comment>
<feature type="domain" description="PhoU" evidence="8">
    <location>
        <begin position="19"/>
        <end position="105"/>
    </location>
</feature>
<accession>A0A917ATH6</accession>
<evidence type="ECO:0000256" key="4">
    <source>
        <dbReference type="ARBA" id="ARBA00022448"/>
    </source>
</evidence>
<dbReference type="Proteomes" id="UP000605259">
    <property type="component" value="Unassembled WGS sequence"/>
</dbReference>
<keyword evidence="4 7" id="KW-0813">Transport</keyword>
<dbReference type="InterPro" id="IPR026022">
    <property type="entry name" value="PhoU_dom"/>
</dbReference>
<dbReference type="Gene3D" id="1.20.58.220">
    <property type="entry name" value="Phosphate transport system protein phou homolog 2, domain 2"/>
    <property type="match status" value="1"/>
</dbReference>
<organism evidence="9 10">
    <name type="scientific">Priestia taiwanensis</name>
    <dbReference type="NCBI Taxonomy" id="1347902"/>
    <lineage>
        <taxon>Bacteria</taxon>
        <taxon>Bacillati</taxon>
        <taxon>Bacillota</taxon>
        <taxon>Bacilli</taxon>
        <taxon>Bacillales</taxon>
        <taxon>Bacillaceae</taxon>
        <taxon>Priestia</taxon>
    </lineage>
</organism>